<evidence type="ECO:0000313" key="4">
    <source>
        <dbReference type="Proteomes" id="UP001186944"/>
    </source>
</evidence>
<sequence>MPSTGETRYMSIYWRNFHLRGRELTTIEHDPEKCGKAYATIYSGKDTKVADHHTFCGAGALPSHLEWEGEYATLKFHIDFSAPPIADDSFEYPEVYFRLDITSFDYDCKDSVENVVLRCNDSKRCLDDSLRCDYWFSRNCQSVRFPRDNTDTSRHPPANCFKKKVTTTTTTTPAPPPPLPDYTALYVLLTLIGVSLAFIWCCWRPGYIPWRFGRLRNAPCFHACGKCIPCCVHASPFCAFLGEYPCCRCCAEDFVTESCGHVIGPDYGMYLEFDPGAEYDKKTKEIKIPQNLRGFEFECIIVLRGMPSTGEKRFMSLYWRDFILAGPNLTTVENDVSQCGKAYVTVYNGMDTTAQEKYTLCGVGALPSHLEWEGEYITLYFYIDYRNPNLKIVPTTTTTEPPGGTTLGDENSTATTEELPTTTPVEDNFPYPEVYLRVDITSFDYECNDSVEGVVMKCNDTKRCIDDSLRCDFWFSRNCQNELFPLDNTDTSKYPPGNCYRKTTPTTTTTTPAPPAPPPDLRPLYATIGTLLGLLLLFWCCWRPGYLAWRLARLRNVACFNSCGMCGPYGCCATLGACCAACSPCCDRCSSSPCTRCCRGNGFHIFCSYRSI</sequence>
<dbReference type="PANTHER" id="PTHR24652:SF67">
    <property type="entry name" value="LOW-DENSITY LIPOPROTEIN RECEPTOR CLASS A DOMAIN-CONTAINING PROTEIN 2"/>
    <property type="match status" value="1"/>
</dbReference>
<comment type="caution">
    <text evidence="3">The sequence shown here is derived from an EMBL/GenBank/DDBJ whole genome shotgun (WGS) entry which is preliminary data.</text>
</comment>
<keyword evidence="2" id="KW-0472">Membrane</keyword>
<evidence type="ECO:0000256" key="1">
    <source>
        <dbReference type="SAM" id="MobiDB-lite"/>
    </source>
</evidence>
<evidence type="ECO:0000313" key="3">
    <source>
        <dbReference type="EMBL" id="KAK3085998.1"/>
    </source>
</evidence>
<feature type="transmembrane region" description="Helical" evidence="2">
    <location>
        <begin position="524"/>
        <end position="542"/>
    </location>
</feature>
<keyword evidence="4" id="KW-1185">Reference proteome</keyword>
<accession>A0AA88XND6</accession>
<evidence type="ECO:0000256" key="2">
    <source>
        <dbReference type="SAM" id="Phobius"/>
    </source>
</evidence>
<protein>
    <submittedName>
        <fullName evidence="3">Uncharacterized protein</fullName>
    </submittedName>
</protein>
<reference evidence="3" key="1">
    <citation type="submission" date="2019-08" db="EMBL/GenBank/DDBJ databases">
        <title>The improved chromosome-level genome for the pearl oyster Pinctada fucata martensii using PacBio sequencing and Hi-C.</title>
        <authorList>
            <person name="Zheng Z."/>
        </authorList>
    </citation>
    <scope>NUCLEOTIDE SEQUENCE</scope>
    <source>
        <strain evidence="3">ZZ-2019</strain>
        <tissue evidence="3">Adductor muscle</tissue>
    </source>
</reference>
<organism evidence="3 4">
    <name type="scientific">Pinctada imbricata</name>
    <name type="common">Atlantic pearl-oyster</name>
    <name type="synonym">Pinctada martensii</name>
    <dbReference type="NCBI Taxonomy" id="66713"/>
    <lineage>
        <taxon>Eukaryota</taxon>
        <taxon>Metazoa</taxon>
        <taxon>Spiralia</taxon>
        <taxon>Lophotrochozoa</taxon>
        <taxon>Mollusca</taxon>
        <taxon>Bivalvia</taxon>
        <taxon>Autobranchia</taxon>
        <taxon>Pteriomorphia</taxon>
        <taxon>Pterioida</taxon>
        <taxon>Pterioidea</taxon>
        <taxon>Pteriidae</taxon>
        <taxon>Pinctada</taxon>
    </lineage>
</organism>
<proteinExistence type="predicted"/>
<feature type="compositionally biased region" description="Low complexity" evidence="1">
    <location>
        <begin position="395"/>
        <end position="424"/>
    </location>
</feature>
<gene>
    <name evidence="3" type="ORF">FSP39_011975</name>
</gene>
<dbReference type="InterPro" id="IPR042333">
    <property type="entry name" value="LRAD2/Mig-13-like"/>
</dbReference>
<dbReference type="PANTHER" id="PTHR24652">
    <property type="entry name" value="LOW-DENSITY LIPOPROTEIN RECEPTOR CLASS A DOMAIN-CONTAINING PROTEIN 2"/>
    <property type="match status" value="1"/>
</dbReference>
<keyword evidence="2" id="KW-0812">Transmembrane</keyword>
<dbReference type="AlphaFoldDB" id="A0AA88XND6"/>
<name>A0AA88XND6_PINIB</name>
<dbReference type="EMBL" id="VSWD01000012">
    <property type="protein sequence ID" value="KAK3085998.1"/>
    <property type="molecule type" value="Genomic_DNA"/>
</dbReference>
<keyword evidence="2" id="KW-1133">Transmembrane helix</keyword>
<dbReference type="Proteomes" id="UP001186944">
    <property type="component" value="Unassembled WGS sequence"/>
</dbReference>
<feature type="region of interest" description="Disordered" evidence="1">
    <location>
        <begin position="395"/>
        <end position="427"/>
    </location>
</feature>